<dbReference type="STRING" id="1798525.A3G90_04850"/>
<feature type="domain" description="Methyltransferase FkbM" evidence="1">
    <location>
        <begin position="89"/>
        <end position="231"/>
    </location>
</feature>
<dbReference type="AlphaFoldDB" id="A0A1F6FHL7"/>
<dbReference type="SUPFAM" id="SSF53335">
    <property type="entry name" value="S-adenosyl-L-methionine-dependent methyltransferases"/>
    <property type="match status" value="1"/>
</dbReference>
<protein>
    <recommendedName>
        <fullName evidence="1">Methyltransferase FkbM domain-containing protein</fullName>
    </recommendedName>
</protein>
<accession>A0A1F6FHL7</accession>
<reference evidence="2 3" key="1">
    <citation type="journal article" date="2016" name="Nat. Commun.">
        <title>Thousands of microbial genomes shed light on interconnected biogeochemical processes in an aquifer system.</title>
        <authorList>
            <person name="Anantharaman K."/>
            <person name="Brown C.T."/>
            <person name="Hug L.A."/>
            <person name="Sharon I."/>
            <person name="Castelle C.J."/>
            <person name="Probst A.J."/>
            <person name="Thomas B.C."/>
            <person name="Singh A."/>
            <person name="Wilkins M.J."/>
            <person name="Karaoz U."/>
            <person name="Brodie E.L."/>
            <person name="Williams K.H."/>
            <person name="Hubbard S.S."/>
            <person name="Banfield J.F."/>
        </authorList>
    </citation>
    <scope>NUCLEOTIDE SEQUENCE [LARGE SCALE GENOMIC DNA]</scope>
</reference>
<comment type="caution">
    <text evidence="2">The sequence shown here is derived from an EMBL/GenBank/DDBJ whole genome shotgun (WGS) entry which is preliminary data.</text>
</comment>
<dbReference type="InterPro" id="IPR052514">
    <property type="entry name" value="SAM-dependent_MTase"/>
</dbReference>
<proteinExistence type="predicted"/>
<dbReference type="NCBIfam" id="TIGR01444">
    <property type="entry name" value="fkbM_fam"/>
    <property type="match status" value="1"/>
</dbReference>
<name>A0A1F6FHL7_9BACT</name>
<dbReference type="PANTHER" id="PTHR34203">
    <property type="entry name" value="METHYLTRANSFERASE, FKBM FAMILY PROTEIN"/>
    <property type="match status" value="1"/>
</dbReference>
<organism evidence="2 3">
    <name type="scientific">Candidatus Kaiserbacteria bacterium RIFCSPLOWO2_12_FULL_45_26</name>
    <dbReference type="NCBI Taxonomy" id="1798525"/>
    <lineage>
        <taxon>Bacteria</taxon>
        <taxon>Candidatus Kaiseribacteriota</taxon>
    </lineage>
</organism>
<dbReference type="EMBL" id="MFMM01000001">
    <property type="protein sequence ID" value="OGG85349.1"/>
    <property type="molecule type" value="Genomic_DNA"/>
</dbReference>
<dbReference type="Proteomes" id="UP000177325">
    <property type="component" value="Unassembled WGS sequence"/>
</dbReference>
<evidence type="ECO:0000259" key="1">
    <source>
        <dbReference type="Pfam" id="PF05050"/>
    </source>
</evidence>
<dbReference type="Gene3D" id="3.40.50.150">
    <property type="entry name" value="Vaccinia Virus protein VP39"/>
    <property type="match status" value="1"/>
</dbReference>
<evidence type="ECO:0000313" key="2">
    <source>
        <dbReference type="EMBL" id="OGG85349.1"/>
    </source>
</evidence>
<dbReference type="Pfam" id="PF05050">
    <property type="entry name" value="Methyltransf_21"/>
    <property type="match status" value="1"/>
</dbReference>
<dbReference type="InterPro" id="IPR029063">
    <property type="entry name" value="SAM-dependent_MTases_sf"/>
</dbReference>
<dbReference type="PANTHER" id="PTHR34203:SF15">
    <property type="entry name" value="SLL1173 PROTEIN"/>
    <property type="match status" value="1"/>
</dbReference>
<sequence length="297" mass="32765">MIKKILKRSLNRAAEIFGWQIVFLPKNSTARTTAVKSDLGFWYAGNVFDSSDIAYGVFRNGLVEEMETNLVVRVLNTISEAVNGLHFYDIGANSGYYGILAAFLGKDKTKTFSFEPLKEYVNLIKDSVDINHLENSVKVFTTALGASESSGVIQISGSGSSLVPGFLGKDNPCPTREITIQKLDDIVKTQNLPLPHFIKIDVEGFELAVLRGSESTIKQAKPVLFIEVANTLITTHGKFVNTEARVVFDLLAGLGYNAFIVKETIEAINTVSNDTGVYMYLFLNNENPLHEKIKQSL</sequence>
<evidence type="ECO:0000313" key="3">
    <source>
        <dbReference type="Proteomes" id="UP000177325"/>
    </source>
</evidence>
<gene>
    <name evidence="2" type="ORF">A3G90_04850</name>
</gene>
<dbReference type="InterPro" id="IPR006342">
    <property type="entry name" value="FkbM_mtfrase"/>
</dbReference>